<name>A0ABR7WXX3_9SPHI</name>
<dbReference type="Proteomes" id="UP000606600">
    <property type="component" value="Unassembled WGS sequence"/>
</dbReference>
<evidence type="ECO:0000313" key="1">
    <source>
        <dbReference type="EMBL" id="MBD1367141.1"/>
    </source>
</evidence>
<keyword evidence="2" id="KW-1185">Reference proteome</keyword>
<dbReference type="EMBL" id="JACWMY010000016">
    <property type="protein sequence ID" value="MBD1367141.1"/>
    <property type="molecule type" value="Genomic_DNA"/>
</dbReference>
<dbReference type="RefSeq" id="WP_191191771.1">
    <property type="nucleotide sequence ID" value="NZ_JACWMY010000016.1"/>
</dbReference>
<sequence>MVEVKFIVEETSTGFSAYAENLPVYTTGKSITMLQFNIEEAMSLYQEEVGGNHIDIIIENSST</sequence>
<organism evidence="1 2">
    <name type="scientific">Mucilaginibacter pankratovii</name>
    <dbReference type="NCBI Taxonomy" id="2772110"/>
    <lineage>
        <taxon>Bacteria</taxon>
        <taxon>Pseudomonadati</taxon>
        <taxon>Bacteroidota</taxon>
        <taxon>Sphingobacteriia</taxon>
        <taxon>Sphingobacteriales</taxon>
        <taxon>Sphingobacteriaceae</taxon>
        <taxon>Mucilaginibacter</taxon>
    </lineage>
</organism>
<gene>
    <name evidence="1" type="ORF">IDJ77_25240</name>
</gene>
<accession>A0ABR7WXX3</accession>
<reference evidence="1 2" key="1">
    <citation type="submission" date="2020-09" db="EMBL/GenBank/DDBJ databases">
        <title>Novel species of Mucilaginibacter isolated from a glacier on the Tibetan Plateau.</title>
        <authorList>
            <person name="Liu Q."/>
            <person name="Xin Y.-H."/>
        </authorList>
    </citation>
    <scope>NUCLEOTIDE SEQUENCE [LARGE SCALE GENOMIC DNA]</scope>
    <source>
        <strain evidence="1 2">ZT4R22</strain>
    </source>
</reference>
<proteinExistence type="predicted"/>
<comment type="caution">
    <text evidence="1">The sequence shown here is derived from an EMBL/GenBank/DDBJ whole genome shotgun (WGS) entry which is preliminary data.</text>
</comment>
<evidence type="ECO:0000313" key="2">
    <source>
        <dbReference type="Proteomes" id="UP000606600"/>
    </source>
</evidence>
<dbReference type="Gene3D" id="3.30.160.250">
    <property type="match status" value="1"/>
</dbReference>
<protein>
    <submittedName>
        <fullName evidence="1">Uncharacterized protein</fullName>
    </submittedName>
</protein>